<feature type="transmembrane region" description="Helical" evidence="7">
    <location>
        <begin position="332"/>
        <end position="354"/>
    </location>
</feature>
<keyword evidence="2" id="KW-0813">Transport</keyword>
<dbReference type="InterPro" id="IPR005829">
    <property type="entry name" value="Sugar_transporter_CS"/>
</dbReference>
<keyword evidence="6 7" id="KW-0472">Membrane</keyword>
<dbReference type="CDD" id="cd17369">
    <property type="entry name" value="MFS_ShiA_like"/>
    <property type="match status" value="1"/>
</dbReference>
<dbReference type="Gene3D" id="1.20.1250.20">
    <property type="entry name" value="MFS general substrate transporter like domains"/>
    <property type="match status" value="2"/>
</dbReference>
<gene>
    <name evidence="9" type="ORF">JOF56_008853</name>
</gene>
<dbReference type="InterPro" id="IPR036259">
    <property type="entry name" value="MFS_trans_sf"/>
</dbReference>
<evidence type="ECO:0000256" key="3">
    <source>
        <dbReference type="ARBA" id="ARBA00022475"/>
    </source>
</evidence>
<feature type="transmembrane region" description="Helical" evidence="7">
    <location>
        <begin position="147"/>
        <end position="164"/>
    </location>
</feature>
<dbReference type="PROSITE" id="PS00217">
    <property type="entry name" value="SUGAR_TRANSPORT_2"/>
    <property type="match status" value="1"/>
</dbReference>
<dbReference type="PROSITE" id="PS50850">
    <property type="entry name" value="MFS"/>
    <property type="match status" value="1"/>
</dbReference>
<accession>A0ABS4TVS7</accession>
<dbReference type="PANTHER" id="PTHR43045:SF1">
    <property type="entry name" value="SHIKIMATE TRANSPORTER"/>
    <property type="match status" value="1"/>
</dbReference>
<keyword evidence="4 7" id="KW-0812">Transmembrane</keyword>
<evidence type="ECO:0000256" key="6">
    <source>
        <dbReference type="ARBA" id="ARBA00023136"/>
    </source>
</evidence>
<organism evidence="9 10">
    <name type="scientific">Kibdelosporangium banguiense</name>
    <dbReference type="NCBI Taxonomy" id="1365924"/>
    <lineage>
        <taxon>Bacteria</taxon>
        <taxon>Bacillati</taxon>
        <taxon>Actinomycetota</taxon>
        <taxon>Actinomycetes</taxon>
        <taxon>Pseudonocardiales</taxon>
        <taxon>Pseudonocardiaceae</taxon>
        <taxon>Kibdelosporangium</taxon>
    </lineage>
</organism>
<dbReference type="InterPro" id="IPR020846">
    <property type="entry name" value="MFS_dom"/>
</dbReference>
<evidence type="ECO:0000313" key="10">
    <source>
        <dbReference type="Proteomes" id="UP001519332"/>
    </source>
</evidence>
<evidence type="ECO:0000256" key="1">
    <source>
        <dbReference type="ARBA" id="ARBA00004651"/>
    </source>
</evidence>
<dbReference type="InterPro" id="IPR011701">
    <property type="entry name" value="MFS"/>
</dbReference>
<comment type="caution">
    <text evidence="9">The sequence shown here is derived from an EMBL/GenBank/DDBJ whole genome shotgun (WGS) entry which is preliminary data.</text>
</comment>
<comment type="subcellular location">
    <subcellularLocation>
        <location evidence="1">Cell membrane</location>
        <topology evidence="1">Multi-pass membrane protein</topology>
    </subcellularLocation>
</comment>
<feature type="domain" description="Major facilitator superfamily (MFS) profile" evidence="8">
    <location>
        <begin position="1"/>
        <end position="385"/>
    </location>
</feature>
<dbReference type="Proteomes" id="UP001519332">
    <property type="component" value="Unassembled WGS sequence"/>
</dbReference>
<feature type="transmembrane region" description="Helical" evidence="7">
    <location>
        <begin position="292"/>
        <end position="311"/>
    </location>
</feature>
<name>A0ABS4TVS7_9PSEU</name>
<keyword evidence="5 7" id="KW-1133">Transmembrane helix</keyword>
<feature type="transmembrane region" description="Helical" evidence="7">
    <location>
        <begin position="237"/>
        <end position="256"/>
    </location>
</feature>
<reference evidence="9 10" key="1">
    <citation type="submission" date="2021-03" db="EMBL/GenBank/DDBJ databases">
        <title>Sequencing the genomes of 1000 actinobacteria strains.</title>
        <authorList>
            <person name="Klenk H.-P."/>
        </authorList>
    </citation>
    <scope>NUCLEOTIDE SEQUENCE [LARGE SCALE GENOMIC DNA]</scope>
    <source>
        <strain evidence="9 10">DSM 46670</strain>
    </source>
</reference>
<feature type="transmembrane region" description="Helical" evidence="7">
    <location>
        <begin position="360"/>
        <end position="380"/>
    </location>
</feature>
<evidence type="ECO:0000256" key="2">
    <source>
        <dbReference type="ARBA" id="ARBA00022448"/>
    </source>
</evidence>
<evidence type="ECO:0000256" key="4">
    <source>
        <dbReference type="ARBA" id="ARBA00022692"/>
    </source>
</evidence>
<dbReference type="Pfam" id="PF07690">
    <property type="entry name" value="MFS_1"/>
    <property type="match status" value="1"/>
</dbReference>
<feature type="transmembrane region" description="Helical" evidence="7">
    <location>
        <begin position="268"/>
        <end position="286"/>
    </location>
</feature>
<keyword evidence="10" id="KW-1185">Reference proteome</keyword>
<evidence type="ECO:0000256" key="5">
    <source>
        <dbReference type="ARBA" id="ARBA00022989"/>
    </source>
</evidence>
<proteinExistence type="predicted"/>
<evidence type="ECO:0000256" key="7">
    <source>
        <dbReference type="SAM" id="Phobius"/>
    </source>
</evidence>
<dbReference type="SUPFAM" id="SSF103473">
    <property type="entry name" value="MFS general substrate transporter"/>
    <property type="match status" value="1"/>
</dbReference>
<feature type="transmembrane region" description="Helical" evidence="7">
    <location>
        <begin position="43"/>
        <end position="76"/>
    </location>
</feature>
<feature type="transmembrane region" description="Helical" evidence="7">
    <location>
        <begin position="115"/>
        <end position="135"/>
    </location>
</feature>
<feature type="transmembrane region" description="Helical" evidence="7">
    <location>
        <begin position="202"/>
        <end position="225"/>
    </location>
</feature>
<sequence length="402" mass="42913">MRRRQALTGTLLAFSTFWAGFVARPIGGVLAGHFGDKYGRKPVVVTCLALMGAATFLIGCLPSASAVGALAPILLVTLRFLQGLAAGGQWGGIILLLTESVGPKRRGFAGTFGQVSVPVAVILSNLIFVAAGALLPDDAFLSWGWRIPFLVSIVMFVVVLYIQAKVEDTPEFRELQRNVSKPRDAVVRAPLAKVIRSKWARILLGCGILSATNSLFYVSISGLLSYGTNSLGLQRNLLLAVVLLSSVAMLVVIPWSGHISDKVGRRPLILIGGLGVAVWAFPYFWLVDTASLPLIFVAVLVGFVFQTLTYGPIASFLGELFAPNVRYSGASLSYQLSAIIVSGGTPFLMTALIANTGSTMPVAAYIMAMGLITFVSAWFLPETNTAEIRNDPQAIPGTHLYH</sequence>
<evidence type="ECO:0000313" key="9">
    <source>
        <dbReference type="EMBL" id="MBP2328468.1"/>
    </source>
</evidence>
<evidence type="ECO:0000259" key="8">
    <source>
        <dbReference type="PROSITE" id="PS50850"/>
    </source>
</evidence>
<keyword evidence="3" id="KW-1003">Cell membrane</keyword>
<dbReference type="PANTHER" id="PTHR43045">
    <property type="entry name" value="SHIKIMATE TRANSPORTER"/>
    <property type="match status" value="1"/>
</dbReference>
<protein>
    <submittedName>
        <fullName evidence="9">MFS family permease</fullName>
    </submittedName>
</protein>
<dbReference type="EMBL" id="JAGINW010000001">
    <property type="protein sequence ID" value="MBP2328468.1"/>
    <property type="molecule type" value="Genomic_DNA"/>
</dbReference>
<dbReference type="RefSeq" id="WP_209645457.1">
    <property type="nucleotide sequence ID" value="NZ_JAGINW010000001.1"/>
</dbReference>